<comment type="function">
    <text evidence="6">Catalyzes the conversion of 7,8-dihydroneopterin to 6-hydroxymethyl-7,8-dihydropterin.</text>
</comment>
<evidence type="ECO:0000256" key="4">
    <source>
        <dbReference type="ARBA" id="ARBA00022909"/>
    </source>
</evidence>
<evidence type="ECO:0000256" key="6">
    <source>
        <dbReference type="RuleBase" id="RU362079"/>
    </source>
</evidence>
<dbReference type="NCBIfam" id="TIGR00525">
    <property type="entry name" value="folB"/>
    <property type="match status" value="1"/>
</dbReference>
<dbReference type="Proteomes" id="UP000198881">
    <property type="component" value="Unassembled WGS sequence"/>
</dbReference>
<dbReference type="GO" id="GO:0046654">
    <property type="term" value="P:tetrahydrofolate biosynthetic process"/>
    <property type="evidence" value="ECO:0007669"/>
    <property type="project" value="UniProtKB-UniRule"/>
</dbReference>
<keyword evidence="5 6" id="KW-0456">Lyase</keyword>
<keyword evidence="4 6" id="KW-0289">Folate biosynthesis</keyword>
<evidence type="ECO:0000313" key="9">
    <source>
        <dbReference type="Proteomes" id="UP000198881"/>
    </source>
</evidence>
<evidence type="ECO:0000256" key="5">
    <source>
        <dbReference type="ARBA" id="ARBA00023239"/>
    </source>
</evidence>
<name>A0A1I7MQW0_9MICC</name>
<dbReference type="OrthoDB" id="3212934at2"/>
<proteinExistence type="inferred from homology"/>
<dbReference type="GO" id="GO:0046656">
    <property type="term" value="P:folic acid biosynthetic process"/>
    <property type="evidence" value="ECO:0007669"/>
    <property type="project" value="UniProtKB-UniRule"/>
</dbReference>
<evidence type="ECO:0000256" key="3">
    <source>
        <dbReference type="ARBA" id="ARBA00005708"/>
    </source>
</evidence>
<accession>A0A1I7MQW0</accession>
<keyword evidence="9" id="KW-1185">Reference proteome</keyword>
<dbReference type="STRING" id="574650.SAMN04487966_11091"/>
<dbReference type="Pfam" id="PF02152">
    <property type="entry name" value="FolB"/>
    <property type="match status" value="1"/>
</dbReference>
<reference evidence="8 9" key="1">
    <citation type="submission" date="2016-10" db="EMBL/GenBank/DDBJ databases">
        <authorList>
            <person name="de Groot N.N."/>
        </authorList>
    </citation>
    <scope>NUCLEOTIDE SEQUENCE [LARGE SCALE GENOMIC DNA]</scope>
    <source>
        <strain evidence="8 9">CGMCC 1.7054</strain>
    </source>
</reference>
<dbReference type="NCBIfam" id="TIGR00526">
    <property type="entry name" value="folB_dom"/>
    <property type="match status" value="1"/>
</dbReference>
<evidence type="ECO:0000313" key="8">
    <source>
        <dbReference type="EMBL" id="SFV24296.1"/>
    </source>
</evidence>
<dbReference type="InterPro" id="IPR043133">
    <property type="entry name" value="GTP-CH-I_C/QueF"/>
</dbReference>
<dbReference type="RefSeq" id="WP_091698773.1">
    <property type="nucleotide sequence ID" value="NZ_CAMIGK010000090.1"/>
</dbReference>
<dbReference type="FunFam" id="3.30.1130.10:FF:000003">
    <property type="entry name" value="7,8-dihydroneopterin aldolase"/>
    <property type="match status" value="1"/>
</dbReference>
<dbReference type="EC" id="4.1.2.25" evidence="6"/>
<dbReference type="GO" id="GO:0004150">
    <property type="term" value="F:dihydroneopterin aldolase activity"/>
    <property type="evidence" value="ECO:0007669"/>
    <property type="project" value="UniProtKB-UniRule"/>
</dbReference>
<gene>
    <name evidence="8" type="ORF">SAMN04487966_11091</name>
</gene>
<dbReference type="SUPFAM" id="SSF55620">
    <property type="entry name" value="Tetrahydrobiopterin biosynthesis enzymes-like"/>
    <property type="match status" value="1"/>
</dbReference>
<dbReference type="UniPathway" id="UPA00077">
    <property type="reaction ID" value="UER00154"/>
</dbReference>
<dbReference type="SMART" id="SM00905">
    <property type="entry name" value="FolB"/>
    <property type="match status" value="1"/>
</dbReference>
<dbReference type="InterPro" id="IPR006157">
    <property type="entry name" value="FolB_dom"/>
</dbReference>
<comment type="pathway">
    <text evidence="2 6">Cofactor biosynthesis; tetrahydrofolate biosynthesis; 2-amino-4-hydroxy-6-hydroxymethyl-7,8-dihydropteridine diphosphate from 7,8-dihydroneopterin triphosphate: step 3/4.</text>
</comment>
<dbReference type="Gene3D" id="3.30.1130.10">
    <property type="match status" value="1"/>
</dbReference>
<dbReference type="GO" id="GO:0005737">
    <property type="term" value="C:cytoplasm"/>
    <property type="evidence" value="ECO:0007669"/>
    <property type="project" value="TreeGrafter"/>
</dbReference>
<comment type="similarity">
    <text evidence="3 6">Belongs to the DHNA family.</text>
</comment>
<protein>
    <recommendedName>
        <fullName evidence="6">7,8-dihydroneopterin aldolase</fullName>
        <ecNumber evidence="6">4.1.2.25</ecNumber>
    </recommendedName>
</protein>
<evidence type="ECO:0000256" key="2">
    <source>
        <dbReference type="ARBA" id="ARBA00005013"/>
    </source>
</evidence>
<organism evidence="8 9">
    <name type="scientific">Micrococcus terreus</name>
    <dbReference type="NCBI Taxonomy" id="574650"/>
    <lineage>
        <taxon>Bacteria</taxon>
        <taxon>Bacillati</taxon>
        <taxon>Actinomycetota</taxon>
        <taxon>Actinomycetes</taxon>
        <taxon>Micrococcales</taxon>
        <taxon>Micrococcaceae</taxon>
        <taxon>Micrococcus</taxon>
    </lineage>
</organism>
<evidence type="ECO:0000256" key="1">
    <source>
        <dbReference type="ARBA" id="ARBA00001353"/>
    </source>
</evidence>
<comment type="catalytic activity">
    <reaction evidence="1 6">
        <text>7,8-dihydroneopterin = 6-hydroxymethyl-7,8-dihydropterin + glycolaldehyde</text>
        <dbReference type="Rhea" id="RHEA:10540"/>
        <dbReference type="ChEBI" id="CHEBI:17001"/>
        <dbReference type="ChEBI" id="CHEBI:17071"/>
        <dbReference type="ChEBI" id="CHEBI:44841"/>
        <dbReference type="EC" id="4.1.2.25"/>
    </reaction>
</comment>
<feature type="domain" description="Dihydroneopterin aldolase/epimerase" evidence="7">
    <location>
        <begin position="11"/>
        <end position="124"/>
    </location>
</feature>
<sequence>MTGTEAAPDTIALRGLRARGFHGVFEHERREGQDFITDVLLHLDAGPAASQDDLASTANYAEVAATVERIVTGDPVDLIETVALRIATAVLQEQPVAASVEVTVHKPQAPIPADFADVSVTVRRSRT</sequence>
<dbReference type="CDD" id="cd00534">
    <property type="entry name" value="DHNA_DHNTPE"/>
    <property type="match status" value="1"/>
</dbReference>
<dbReference type="PANTHER" id="PTHR42844">
    <property type="entry name" value="DIHYDRONEOPTERIN ALDOLASE 1-RELATED"/>
    <property type="match status" value="1"/>
</dbReference>
<evidence type="ECO:0000259" key="7">
    <source>
        <dbReference type="SMART" id="SM00905"/>
    </source>
</evidence>
<dbReference type="AlphaFoldDB" id="A0A1I7MQW0"/>
<dbReference type="PANTHER" id="PTHR42844:SF1">
    <property type="entry name" value="DIHYDRONEOPTERIN ALDOLASE 1-RELATED"/>
    <property type="match status" value="1"/>
</dbReference>
<dbReference type="EMBL" id="FPCG01000010">
    <property type="protein sequence ID" value="SFV24296.1"/>
    <property type="molecule type" value="Genomic_DNA"/>
</dbReference>
<dbReference type="InterPro" id="IPR006156">
    <property type="entry name" value="Dihydroneopterin_aldolase"/>
</dbReference>